<protein>
    <recommendedName>
        <fullName evidence="2">PAS domain-containing protein</fullName>
    </recommendedName>
</protein>
<feature type="region of interest" description="Disordered" evidence="1">
    <location>
        <begin position="517"/>
        <end position="718"/>
    </location>
</feature>
<sequence length="1152" mass="125259">MDINFIRLCSPDITRDKENIDINRDAAETPDCTPAKLRLGKFGDVYSPEHLNLTPKNKQKLAFDLRNEGSGLYTPEKYTAIPNDYKCRTVKAEPHFRHGLGNCSFEGNQSFPRLNRRVRPIKMELETPTKVKPPTDFVRVDGPNGLRFNTSIAGCDRAGSPAQSQTERLQQTINPSKAVFTIEPNTLKILIVNNKACSLLGYSSSELCDLRLSDLLHQRSSRAFNFNEAEDVDSSEDRPVVLLSGKVVELLTKEGSSVQVSLWIRQLDSEGPCLVVAEPVNCRKVKMIVEAESGAVVWCGGEGGEGGAGGHAAVLFQAESAEQLRGVPLPRLVPSVRLRAAARAAQAHAVYKQKATGRTLDGASFPLCLWISKADCSEDSTLTSAKYKDKLLLEVNIRVTYNVSGLLVVDEAGVVTACNHHFAMLTFGKPHAHVVGQPLLRLLPAFCRPADRLPRARRPARRARRAATPSPGSDTDDDSCGAFNGSQKSACLSLNVNPSFLSATREKSSSALCLDKSDGLVTHTPTPTQDMVSSISTTERRHDLSALPDLTSGMSGISIDDDNYCPSLSKSRSENILRSERTDPPRTKPSERSDSIYYTSQHSQEVTPTGAAPRVRIDDPSPRLSFDSSKFRSSRGPLPGAAAGRDDRSSLSLDLCDSNETSADFLTPINEMPPPGCELEDLPAAPGNRALDPAHDHDLDARPESTPRKKDGDEPDTPCVAKRLLRSQVNTSTPRPRRDCDCDCDCDTDCARDCRDCPQHDGTYRGTLLHEDGTELNVIYTVSTMVLSTGARVRCVWLGVQLEDTMRHTTLASSQASTGDDSLAPVSTLHYTTLCATPPSPPARPPPGTTPWHRSVHYTTLHYAPHHPRLQPGLHRGRLPGTGQYTTLHYTMRHTTLASSQASTGDDSLAPVSTLHYTTLCATPPSPPARPPPGTTPWHRSVHYTTLHYTMRHTTLASSQASTGDDSLAPVSTLHYTTLCATPPSPPARPPPGTTPWHRSVHYTTLHYAPHHPRLQPGLHRGRLPGTGQYTTLHYAPHHARLQPGLHRGRLPGTGQQQVCQQPAALHVAGEPVRRRAGGRRVQQALRHAQANRQGRVRLREDGVPALGPAAGGGQVHPEGEGGRPVLGGRPRRPPRAARAQPAAHAAPSQHC</sequence>
<gene>
    <name evidence="3" type="ORF">DIATSA_LOCUS14118</name>
</gene>
<keyword evidence="4" id="KW-1185">Reference proteome</keyword>
<feature type="region of interest" description="Disordered" evidence="1">
    <location>
        <begin position="454"/>
        <end position="480"/>
    </location>
</feature>
<reference evidence="3" key="2">
    <citation type="submission" date="2022-10" db="EMBL/GenBank/DDBJ databases">
        <authorList>
            <consortium name="ENA_rothamsted_submissions"/>
            <consortium name="culmorum"/>
            <person name="King R."/>
        </authorList>
    </citation>
    <scope>NUCLEOTIDE SEQUENCE</scope>
</reference>
<feature type="compositionally biased region" description="Polar residues" evidence="1">
    <location>
        <begin position="596"/>
        <end position="607"/>
    </location>
</feature>
<evidence type="ECO:0000259" key="2">
    <source>
        <dbReference type="PROSITE" id="PS50112"/>
    </source>
</evidence>
<feature type="compositionally biased region" description="Basic residues" evidence="1">
    <location>
        <begin position="455"/>
        <end position="465"/>
    </location>
</feature>
<feature type="compositionally biased region" description="Basic and acidic residues" evidence="1">
    <location>
        <begin position="692"/>
        <end position="712"/>
    </location>
</feature>
<dbReference type="OrthoDB" id="10252171at2759"/>
<evidence type="ECO:0000256" key="1">
    <source>
        <dbReference type="SAM" id="MobiDB-lite"/>
    </source>
</evidence>
<dbReference type="PROSITE" id="PS50112">
    <property type="entry name" value="PAS"/>
    <property type="match status" value="1"/>
</dbReference>
<dbReference type="Pfam" id="PF13426">
    <property type="entry name" value="PAS_9"/>
    <property type="match status" value="1"/>
</dbReference>
<dbReference type="Proteomes" id="UP001153714">
    <property type="component" value="Chromosome 9"/>
</dbReference>
<organism evidence="3 4">
    <name type="scientific">Diatraea saccharalis</name>
    <name type="common">sugarcane borer</name>
    <dbReference type="NCBI Taxonomy" id="40085"/>
    <lineage>
        <taxon>Eukaryota</taxon>
        <taxon>Metazoa</taxon>
        <taxon>Ecdysozoa</taxon>
        <taxon>Arthropoda</taxon>
        <taxon>Hexapoda</taxon>
        <taxon>Insecta</taxon>
        <taxon>Pterygota</taxon>
        <taxon>Neoptera</taxon>
        <taxon>Endopterygota</taxon>
        <taxon>Lepidoptera</taxon>
        <taxon>Glossata</taxon>
        <taxon>Ditrysia</taxon>
        <taxon>Pyraloidea</taxon>
        <taxon>Crambidae</taxon>
        <taxon>Crambinae</taxon>
        <taxon>Diatraea</taxon>
    </lineage>
</organism>
<accession>A0A9P0CEJ5</accession>
<name>A0A9P0CEJ5_9NEOP</name>
<dbReference type="AlphaFoldDB" id="A0A9P0CEJ5"/>
<dbReference type="Gene3D" id="3.30.450.20">
    <property type="entry name" value="PAS domain"/>
    <property type="match status" value="1"/>
</dbReference>
<dbReference type="EMBL" id="OU893340">
    <property type="protein sequence ID" value="CAH0767461.1"/>
    <property type="molecule type" value="Genomic_DNA"/>
</dbReference>
<dbReference type="InterPro" id="IPR000014">
    <property type="entry name" value="PAS"/>
</dbReference>
<feature type="compositionally biased region" description="Polar residues" evidence="1">
    <location>
        <begin position="523"/>
        <end position="537"/>
    </location>
</feature>
<evidence type="ECO:0000313" key="4">
    <source>
        <dbReference type="Proteomes" id="UP001153714"/>
    </source>
</evidence>
<dbReference type="SUPFAM" id="SSF55785">
    <property type="entry name" value="PYP-like sensor domain (PAS domain)"/>
    <property type="match status" value="1"/>
</dbReference>
<proteinExistence type="predicted"/>
<dbReference type="InterPro" id="IPR035965">
    <property type="entry name" value="PAS-like_dom_sf"/>
</dbReference>
<reference evidence="3" key="1">
    <citation type="submission" date="2021-12" db="EMBL/GenBank/DDBJ databases">
        <authorList>
            <person name="King R."/>
        </authorList>
    </citation>
    <scope>NUCLEOTIDE SEQUENCE</scope>
</reference>
<evidence type="ECO:0000313" key="3">
    <source>
        <dbReference type="EMBL" id="CAH0767461.1"/>
    </source>
</evidence>
<dbReference type="CDD" id="cd00130">
    <property type="entry name" value="PAS"/>
    <property type="match status" value="1"/>
</dbReference>
<feature type="domain" description="PAS" evidence="2">
    <location>
        <begin position="165"/>
        <end position="207"/>
    </location>
</feature>
<feature type="compositionally biased region" description="Basic and acidic residues" evidence="1">
    <location>
        <begin position="571"/>
        <end position="594"/>
    </location>
</feature>
<feature type="compositionally biased region" description="Low complexity" evidence="1">
    <location>
        <begin position="1137"/>
        <end position="1152"/>
    </location>
</feature>
<feature type="region of interest" description="Disordered" evidence="1">
    <location>
        <begin position="1089"/>
        <end position="1152"/>
    </location>
</feature>